<dbReference type="EMBL" id="CP021983">
    <property type="protein sequence ID" value="ASC69749.1"/>
    <property type="molecule type" value="Genomic_DNA"/>
</dbReference>
<dbReference type="Proteomes" id="UP000191901">
    <property type="component" value="Chromosome"/>
</dbReference>
<sequence length="45" mass="5031">MGRTIFRARTAIIEVSAKVNCTMTTHPIVLHIPDKVLLAEKTVVR</sequence>
<keyword evidence="2" id="KW-1185">Reference proteome</keyword>
<name>A0A1Z3HHF6_9CYAN</name>
<evidence type="ECO:0000313" key="1">
    <source>
        <dbReference type="EMBL" id="ASC69749.1"/>
    </source>
</evidence>
<gene>
    <name evidence="1" type="ORF">XM38_006780</name>
</gene>
<dbReference type="AlphaFoldDB" id="A0A1Z3HHF6"/>
<accession>A0A1Z3HHF6</accession>
<protein>
    <submittedName>
        <fullName evidence="1">Uncharacterized protein</fullName>
    </submittedName>
</protein>
<evidence type="ECO:0000313" key="2">
    <source>
        <dbReference type="Proteomes" id="UP000191901"/>
    </source>
</evidence>
<reference evidence="1 2" key="1">
    <citation type="journal article" date="2016" name="Biochim. Biophys. Acta">
        <title>Characterization of red-shifted phycobilisomes isolated from the chlorophyll f-containing cyanobacterium Halomicronema hongdechloris.</title>
        <authorList>
            <person name="Li Y."/>
            <person name="Lin Y."/>
            <person name="Garvey C.J."/>
            <person name="Birch D."/>
            <person name="Corkery R.W."/>
            <person name="Loughlin P.C."/>
            <person name="Scheer H."/>
            <person name="Willows R.D."/>
            <person name="Chen M."/>
        </authorList>
    </citation>
    <scope>NUCLEOTIDE SEQUENCE [LARGE SCALE GENOMIC DNA]</scope>
    <source>
        <strain evidence="1 2">C2206</strain>
    </source>
</reference>
<proteinExistence type="predicted"/>
<organism evidence="1 2">
    <name type="scientific">Halomicronema hongdechloris C2206</name>
    <dbReference type="NCBI Taxonomy" id="1641165"/>
    <lineage>
        <taxon>Bacteria</taxon>
        <taxon>Bacillati</taxon>
        <taxon>Cyanobacteriota</taxon>
        <taxon>Cyanophyceae</taxon>
        <taxon>Nodosilineales</taxon>
        <taxon>Nodosilineaceae</taxon>
        <taxon>Halomicronema</taxon>
    </lineage>
</organism>
<dbReference type="KEGG" id="hhg:XM38_006780"/>